<dbReference type="InterPro" id="IPR010221">
    <property type="entry name" value="VCBS_dom"/>
</dbReference>
<evidence type="ECO:0000313" key="3">
    <source>
        <dbReference type="Proteomes" id="UP001595897"/>
    </source>
</evidence>
<dbReference type="EMBL" id="JBHSGU010000005">
    <property type="protein sequence ID" value="MFC4700778.1"/>
    <property type="molecule type" value="Genomic_DNA"/>
</dbReference>
<feature type="compositionally biased region" description="Polar residues" evidence="1">
    <location>
        <begin position="978"/>
        <end position="992"/>
    </location>
</feature>
<sequence>MFRKSLILAVVATALVGCGSEDNNEIEGNNRGSVAISGSDFVAGGELVASASDADGIRQDTLVYAWSTGVTGDRYTITEADEGTVISVSARYTDEAGFTEGVGASTPEILPTLDVAASVVKGPVSGANCDIFSISDNGTAQSTAQGSAISSETGGIIFTDIHFEGAGLISCTGGSYVDESSGDALDAPVLRAVVNVIEGNEDSPAPIYVVSPLTEMAVQAAQPNLNNFQAAAEAINIRFGIRFDTTQVMPTPVGIVALGAEGAADADRYGSVLALLSQLDADDTERNMASVIEAIASDLGDGEFSDTALDAFETAQINLQSTSAVAADVDVDLLNAIGSAVGYNNDPITAIIEGDLSGTVQNTANEPLTGTVTVIDPNFGEDGIVAQNNRTLDFGVFSIDADGSWSYSVDVENETVANLEVGNSVRDVVTIMSIDGTSAEINIRVAALTQVVKISDTGNDTGEIRFTVDNLRQGKLNASFSKDVALGSDGNIKDAYITLYGSSGSSSESLIDLRIQGSQTDAEGNTIAPRFLVRNTDNSAYPGAMVTAPFTEQQFYDVEITWDLDASEQLTLSIDGEVIGGGSFSTAAVVDSDFTDLDQWFADGVRAIQFRFGDNDRTIPFGSFYVDNIEVFSDVEGTQSVFEDDFESYEVGDTLNSTGGLYSLAIYSEVTVFDVGDGSEEQIPAVFFDLTGVTSSDATELASGVVSVIDPNEGEAFIVGSTLTGMFGVLSINEDGAWTYELDTENPTIADLVSGERETDIFMIESFDGTTAELVITITGVGGTPGGANNVAVIIDTDDGDTGELRYALGDAGPLAAGRIEVRVKRLDDELGDGDAFITLFNSATNNSGAILDLRIRDSSFGVRSPSDVDTSGATVLLDQFMNLVITWEYPSGDLTALPLVTVEIDGVRFTAEGFTPDNNAIGGVTHVAFRFGDNSGVRPATGKFTLDDLFIFSDTAGSSEVFSDDFESYATGDSLDTDNPASPYNSSTSEASVETIGEVGGPGTEGNKIAEIRDTDSGDTGELRYALGDNGPLAQGRIELALKRLDDDLGNGDAFITLFNSATNNSGAILDLRIRDDSFGLRSPSDVDTSAAIVVLDQFMNIVITWEYPGGNLEALPVVTVEVDGVRFTAEGFTPDNSSTGGVTHVAVRFGDNSGVREDTGVVSVDNLVIYSDLDGSTEVFSDDFESYAEGDSLDTDNPASPYNSSTSEAVVGVE</sequence>
<evidence type="ECO:0000256" key="1">
    <source>
        <dbReference type="SAM" id="MobiDB-lite"/>
    </source>
</evidence>
<proteinExistence type="predicted"/>
<keyword evidence="3" id="KW-1185">Reference proteome</keyword>
<feature type="compositionally biased region" description="Polar residues" evidence="1">
    <location>
        <begin position="1197"/>
        <end position="1210"/>
    </location>
</feature>
<protein>
    <submittedName>
        <fullName evidence="2">VCBS domain-containing protein</fullName>
    </submittedName>
</protein>
<dbReference type="NCBIfam" id="TIGR01965">
    <property type="entry name" value="VCBS_repeat"/>
    <property type="match status" value="2"/>
</dbReference>
<dbReference type="Proteomes" id="UP001595897">
    <property type="component" value="Unassembled WGS sequence"/>
</dbReference>
<accession>A0ABV9LYT1</accession>
<dbReference type="Gene3D" id="2.60.40.10">
    <property type="entry name" value="Immunoglobulins"/>
    <property type="match status" value="2"/>
</dbReference>
<dbReference type="PROSITE" id="PS51257">
    <property type="entry name" value="PROKAR_LIPOPROTEIN"/>
    <property type="match status" value="1"/>
</dbReference>
<feature type="region of interest" description="Disordered" evidence="1">
    <location>
        <begin position="1190"/>
        <end position="1216"/>
    </location>
</feature>
<dbReference type="InterPro" id="IPR013783">
    <property type="entry name" value="Ig-like_fold"/>
</dbReference>
<gene>
    <name evidence="2" type="ORF">ACFO4O_11455</name>
</gene>
<comment type="caution">
    <text evidence="2">The sequence shown here is derived from an EMBL/GenBank/DDBJ whole genome shotgun (WGS) entry which is preliminary data.</text>
</comment>
<feature type="region of interest" description="Disordered" evidence="1">
    <location>
        <begin position="973"/>
        <end position="992"/>
    </location>
</feature>
<organism evidence="2 3">
    <name type="scientific">Glaciecola siphonariae</name>
    <dbReference type="NCBI Taxonomy" id="521012"/>
    <lineage>
        <taxon>Bacteria</taxon>
        <taxon>Pseudomonadati</taxon>
        <taxon>Pseudomonadota</taxon>
        <taxon>Gammaproteobacteria</taxon>
        <taxon>Alteromonadales</taxon>
        <taxon>Alteromonadaceae</taxon>
        <taxon>Glaciecola</taxon>
    </lineage>
</organism>
<reference evidence="3" key="1">
    <citation type="journal article" date="2019" name="Int. J. Syst. Evol. Microbiol.">
        <title>The Global Catalogue of Microorganisms (GCM) 10K type strain sequencing project: providing services to taxonomists for standard genome sequencing and annotation.</title>
        <authorList>
            <consortium name="The Broad Institute Genomics Platform"/>
            <consortium name="The Broad Institute Genome Sequencing Center for Infectious Disease"/>
            <person name="Wu L."/>
            <person name="Ma J."/>
        </authorList>
    </citation>
    <scope>NUCLEOTIDE SEQUENCE [LARGE SCALE GENOMIC DNA]</scope>
    <source>
        <strain evidence="3">KACC 12507</strain>
    </source>
</reference>
<name>A0ABV9LYT1_9ALTE</name>
<evidence type="ECO:0000313" key="2">
    <source>
        <dbReference type="EMBL" id="MFC4700778.1"/>
    </source>
</evidence>
<dbReference type="RefSeq" id="WP_382408625.1">
    <property type="nucleotide sequence ID" value="NZ_JBHSGU010000005.1"/>
</dbReference>